<protein>
    <submittedName>
        <fullName evidence="1">Zinc/iron-chelating domain-containing protein</fullName>
    </submittedName>
</protein>
<name>A0ABN6WT58_9BACT</name>
<accession>A0ABN6WT58</accession>
<keyword evidence="2" id="KW-1185">Reference proteome</keyword>
<dbReference type="Proteomes" id="UP001321445">
    <property type="component" value="Chromosome"/>
</dbReference>
<proteinExistence type="predicted"/>
<evidence type="ECO:0000313" key="2">
    <source>
        <dbReference type="Proteomes" id="UP001321445"/>
    </source>
</evidence>
<dbReference type="Pfam" id="PF03692">
    <property type="entry name" value="CxxCxxCC"/>
    <property type="match status" value="1"/>
</dbReference>
<dbReference type="InterPro" id="IPR005358">
    <property type="entry name" value="Puta_zinc/iron-chelating_dom"/>
</dbReference>
<reference evidence="1 2" key="1">
    <citation type="submission" date="2023-03" db="EMBL/GenBank/DDBJ databases">
        <title>Description of Hydrogenimonas sp. ISO32.</title>
        <authorList>
            <person name="Mino S."/>
            <person name="Fukazawa S."/>
            <person name="Sawabe T."/>
        </authorList>
    </citation>
    <scope>NUCLEOTIDE SEQUENCE [LARGE SCALE GENOMIC DNA]</scope>
    <source>
        <strain evidence="1 2">ISO32</strain>
    </source>
</reference>
<organism evidence="1 2">
    <name type="scientific">Hydrogenimonas cancrithermarum</name>
    <dbReference type="NCBI Taxonomy" id="2993563"/>
    <lineage>
        <taxon>Bacteria</taxon>
        <taxon>Pseudomonadati</taxon>
        <taxon>Campylobacterota</taxon>
        <taxon>Epsilonproteobacteria</taxon>
        <taxon>Campylobacterales</taxon>
        <taxon>Hydrogenimonadaceae</taxon>
        <taxon>Hydrogenimonas</taxon>
    </lineage>
</organism>
<dbReference type="PANTHER" id="PTHR35866">
    <property type="entry name" value="PUTATIVE-RELATED"/>
    <property type="match status" value="1"/>
</dbReference>
<evidence type="ECO:0000313" key="1">
    <source>
        <dbReference type="EMBL" id="BDY12016.1"/>
    </source>
</evidence>
<gene>
    <name evidence="1" type="ORF">HCR_03280</name>
</gene>
<dbReference type="RefSeq" id="WP_286337229.1">
    <property type="nucleotide sequence ID" value="NZ_AP027370.1"/>
</dbReference>
<sequence length="128" mass="14988">MSDLIEKEGFGYAFDPKACETCAGNCCIGESGHIWVPVQKIPEMAAFLKMGSDEFIKRYLEKVGYRFSIKEKVVVEGEYDCIFYDREKRRCTIYPVRPLQCRTFPFWDYFKENEEELKKECPGICPHS</sequence>
<dbReference type="EMBL" id="AP027370">
    <property type="protein sequence ID" value="BDY12016.1"/>
    <property type="molecule type" value="Genomic_DNA"/>
</dbReference>
<dbReference type="PANTHER" id="PTHR35866:SF1">
    <property type="entry name" value="YKGJ FAMILY CYSTEINE CLUSTER PROTEIN"/>
    <property type="match status" value="1"/>
</dbReference>